<dbReference type="InterPro" id="IPR007810">
    <property type="entry name" value="Pep3/Vps18_beta-prop"/>
</dbReference>
<dbReference type="GO" id="GO:0031902">
    <property type="term" value="C:late endosome membrane"/>
    <property type="evidence" value="ECO:0007669"/>
    <property type="project" value="UniProtKB-SubCell"/>
</dbReference>
<dbReference type="GO" id="GO:0006904">
    <property type="term" value="P:vesicle docking involved in exocytosis"/>
    <property type="evidence" value="ECO:0007669"/>
    <property type="project" value="TreeGrafter"/>
</dbReference>
<keyword evidence="6" id="KW-0862">Zinc</keyword>
<evidence type="ECO:0000256" key="9">
    <source>
        <dbReference type="SAM" id="Coils"/>
    </source>
</evidence>
<evidence type="ECO:0000256" key="2">
    <source>
        <dbReference type="ARBA" id="ARBA00010454"/>
    </source>
</evidence>
<dbReference type="Pfam" id="PF00637">
    <property type="entry name" value="Clathrin"/>
    <property type="match status" value="1"/>
</dbReference>
<keyword evidence="7" id="KW-0472">Membrane</keyword>
<dbReference type="PANTHER" id="PTHR23323:SF26">
    <property type="entry name" value="VACUOLAR PROTEIN SORTING-ASSOCIATED PROTEIN 18 HOMOLOG"/>
    <property type="match status" value="1"/>
</dbReference>
<protein>
    <recommendedName>
        <fullName evidence="3">Vacuolar protein sorting-associated protein 18 homolog</fullName>
    </recommendedName>
</protein>
<keyword evidence="9" id="KW-0175">Coiled coil</keyword>
<organism evidence="13 14">
    <name type="scientific">Zophobas morio</name>
    <dbReference type="NCBI Taxonomy" id="2755281"/>
    <lineage>
        <taxon>Eukaryota</taxon>
        <taxon>Metazoa</taxon>
        <taxon>Ecdysozoa</taxon>
        <taxon>Arthropoda</taxon>
        <taxon>Hexapoda</taxon>
        <taxon>Insecta</taxon>
        <taxon>Pterygota</taxon>
        <taxon>Neoptera</taxon>
        <taxon>Endopterygota</taxon>
        <taxon>Coleoptera</taxon>
        <taxon>Polyphaga</taxon>
        <taxon>Cucujiformia</taxon>
        <taxon>Tenebrionidae</taxon>
        <taxon>Zophobas</taxon>
    </lineage>
</organism>
<comment type="subcellular location">
    <subcellularLocation>
        <location evidence="1">Late endosome membrane</location>
        <topology evidence="1">Peripheral membrane protein</topology>
        <orientation evidence="1">Cytoplasmic side</orientation>
    </subcellularLocation>
</comment>
<dbReference type="AlphaFoldDB" id="A0AA38HYD6"/>
<feature type="domain" description="Pep3/Vps18 beta-propeller" evidence="11">
    <location>
        <begin position="40"/>
        <end position="407"/>
    </location>
</feature>
<feature type="repeat" description="CHCR" evidence="8">
    <location>
        <begin position="631"/>
        <end position="789"/>
    </location>
</feature>
<evidence type="ECO:0000256" key="6">
    <source>
        <dbReference type="ARBA" id="ARBA00022833"/>
    </source>
</evidence>
<evidence type="ECO:0000256" key="5">
    <source>
        <dbReference type="ARBA" id="ARBA00022771"/>
    </source>
</evidence>
<dbReference type="SUPFAM" id="SSF57850">
    <property type="entry name" value="RING/U-box"/>
    <property type="match status" value="1"/>
</dbReference>
<proteinExistence type="inferred from homology"/>
<accession>A0AA38HYD6</accession>
<gene>
    <name evidence="13" type="ORF">Zmor_024139</name>
</gene>
<evidence type="ECO:0000256" key="8">
    <source>
        <dbReference type="PROSITE-ProRule" id="PRU01006"/>
    </source>
</evidence>
<feature type="coiled-coil region" evidence="9">
    <location>
        <begin position="819"/>
        <end position="853"/>
    </location>
</feature>
<dbReference type="PANTHER" id="PTHR23323">
    <property type="entry name" value="VACUOLAR PROTEIN SORTING-ASSOCIATED PROTEIN"/>
    <property type="match status" value="1"/>
</dbReference>
<dbReference type="GO" id="GO:0008270">
    <property type="term" value="F:zinc ion binding"/>
    <property type="evidence" value="ECO:0007669"/>
    <property type="project" value="UniProtKB-KW"/>
</dbReference>
<evidence type="ECO:0000259" key="12">
    <source>
        <dbReference type="Pfam" id="PF26148"/>
    </source>
</evidence>
<dbReference type="InterPro" id="IPR058919">
    <property type="entry name" value="Pep3/Vps18_RING_C"/>
</dbReference>
<dbReference type="Pfam" id="PF05131">
    <property type="entry name" value="Pep3_Vps18"/>
    <property type="match status" value="1"/>
</dbReference>
<evidence type="ECO:0000256" key="7">
    <source>
        <dbReference type="ARBA" id="ARBA00023136"/>
    </source>
</evidence>
<dbReference type="GO" id="GO:0007040">
    <property type="term" value="P:lysosome organization"/>
    <property type="evidence" value="ECO:0007669"/>
    <property type="project" value="TreeGrafter"/>
</dbReference>
<evidence type="ECO:0000256" key="10">
    <source>
        <dbReference type="SAM" id="MobiDB-lite"/>
    </source>
</evidence>
<dbReference type="Proteomes" id="UP001168821">
    <property type="component" value="Unassembled WGS sequence"/>
</dbReference>
<dbReference type="InterPro" id="IPR055358">
    <property type="entry name" value="CHCR"/>
</dbReference>
<feature type="domain" description="Pep3/Vps18 RING C-terminal" evidence="12">
    <location>
        <begin position="869"/>
        <end position="964"/>
    </location>
</feature>
<evidence type="ECO:0000313" key="14">
    <source>
        <dbReference type="Proteomes" id="UP001168821"/>
    </source>
</evidence>
<dbReference type="CDD" id="cd16462">
    <property type="entry name" value="RING-H2_Pep3p-like"/>
    <property type="match status" value="1"/>
</dbReference>
<dbReference type="Pfam" id="PF26148">
    <property type="entry name" value="VPS18_RING_C"/>
    <property type="match status" value="1"/>
</dbReference>
<dbReference type="InterPro" id="IPR000547">
    <property type="entry name" value="Clathrin_H-chain/VPS_repeat"/>
</dbReference>
<keyword evidence="5" id="KW-0863">Zinc-finger</keyword>
<evidence type="ECO:0000313" key="13">
    <source>
        <dbReference type="EMBL" id="KAJ3646555.1"/>
    </source>
</evidence>
<dbReference type="GO" id="GO:0030674">
    <property type="term" value="F:protein-macromolecule adaptor activity"/>
    <property type="evidence" value="ECO:0007669"/>
    <property type="project" value="TreeGrafter"/>
</dbReference>
<sequence length="984" mass="113622">MTSLFDQFEQPSSKPRNNNLTTAEMSTLGYINMTLEQDVPIFSKTKKDFTPSDKITHVAISNKQLAVAMANNMLFRMNLHNPQQHDEISLTKYTTTCRLTNLFMDPTGNHLLLTFAPKSIEGGPELLYLSRKSNKLKSTTKFRGHEFTEVAWNTVNESESTTGPILLGTSKGLIFETEIVLEGDKFFTSGFSSSLEQYWRQVFDIGKGSNTPITGLEFHKVLGSDKYVIFAATPTRLYYFVGRAEHEEKPLLQQVFNRYLNIPEKDTYLEVDSNLRYSRLKFWSENLTIPNCLAWMTEKGITYGQFDSGIDDNMSTLKSRTRLIKYPKPLYEDYSVSQKFPIAITLTEFHILLAYTDTIKGVCLLNEDVVYEDNYNEAFGKLINIVKDASTGEIWAITENAVFRFKVSKEERNVWQIFCENQQFDLAKKYSRGNEASYNQVLIKEAEMLFNKKEYELSAQRYAETQSSFEEICLKFIQVNQQDSLKIFLRRKLDTLKPQDKTQITMIVIWVIELYLSKLEEKRLVGLEQSAAYLDIQKEFEAFLALTEVSDCIKKNKSTIYELMASHGDKSNLIKLTIVNKDFEQLIRHHIYKNSFHEALDVLKGQNKYELYYQFAPILMQEVPKHTVKALIDQGKKLVPVRLLPALVTCEGEFHAKQVITYLEFCIDKLKNTDKAIHNFLLSLYAKHDKEKLMQYLNSQGQELSLVSYDVHFALRLCQDNPNLKEACVQLSGLLGLWESAVELALTDNNLKLAKQLADMPPEEDVELRKKLWLKIAQHVVSGKDDIQQAMEFLQQCDLIRIEDILPFFSDFVTIDHFKEAICNSLKEYNQHIQDLKDEMEEATKSAHLVREDIQSFRNRFTCISSDKICEICNITLMIKPFYMFPCQHRFHTECLMSELQPLLGPAKKNKLADLERQLKILNTQTNVDNVSTGSGMSAREIVKSEIDNIVASECLFCGENMIRNIDKPFIEDDDYDKIAKEWE</sequence>
<keyword evidence="4" id="KW-0479">Metal-binding</keyword>
<dbReference type="GO" id="GO:0007032">
    <property type="term" value="P:endosome organization"/>
    <property type="evidence" value="ECO:0007669"/>
    <property type="project" value="TreeGrafter"/>
</dbReference>
<evidence type="ECO:0000256" key="4">
    <source>
        <dbReference type="ARBA" id="ARBA00022723"/>
    </source>
</evidence>
<dbReference type="PROSITE" id="PS50236">
    <property type="entry name" value="CHCR"/>
    <property type="match status" value="1"/>
</dbReference>
<feature type="region of interest" description="Disordered" evidence="10">
    <location>
        <begin position="1"/>
        <end position="20"/>
    </location>
</feature>
<dbReference type="GO" id="GO:0006886">
    <property type="term" value="P:intracellular protein transport"/>
    <property type="evidence" value="ECO:0007669"/>
    <property type="project" value="UniProtKB-UniRule"/>
</dbReference>
<dbReference type="EMBL" id="JALNTZ010000007">
    <property type="protein sequence ID" value="KAJ3646555.1"/>
    <property type="molecule type" value="Genomic_DNA"/>
</dbReference>
<comment type="caution">
    <text evidence="13">The sequence shown here is derived from an EMBL/GenBank/DDBJ whole genome shotgun (WGS) entry which is preliminary data.</text>
</comment>
<evidence type="ECO:0000256" key="3">
    <source>
        <dbReference type="ARBA" id="ARBA00017338"/>
    </source>
</evidence>
<comment type="similarity">
    <text evidence="2">Belongs to the VPS18 family.</text>
</comment>
<name>A0AA38HYD6_9CUCU</name>
<keyword evidence="14" id="KW-1185">Reference proteome</keyword>
<evidence type="ECO:0000259" key="11">
    <source>
        <dbReference type="Pfam" id="PF05131"/>
    </source>
</evidence>
<dbReference type="GO" id="GO:0008333">
    <property type="term" value="P:endosome to lysosome transport"/>
    <property type="evidence" value="ECO:0007669"/>
    <property type="project" value="TreeGrafter"/>
</dbReference>
<dbReference type="GO" id="GO:0048284">
    <property type="term" value="P:organelle fusion"/>
    <property type="evidence" value="ECO:0007669"/>
    <property type="project" value="TreeGrafter"/>
</dbReference>
<reference evidence="13" key="1">
    <citation type="journal article" date="2023" name="G3 (Bethesda)">
        <title>Whole genome assemblies of Zophobas morio and Tenebrio molitor.</title>
        <authorList>
            <person name="Kaur S."/>
            <person name="Stinson S.A."/>
            <person name="diCenzo G.C."/>
        </authorList>
    </citation>
    <scope>NUCLEOTIDE SEQUENCE</scope>
    <source>
        <strain evidence="13">QUZm001</strain>
    </source>
</reference>
<dbReference type="SUPFAM" id="SSF69322">
    <property type="entry name" value="Tricorn protease domain 2"/>
    <property type="match status" value="1"/>
</dbReference>
<dbReference type="GO" id="GO:0030897">
    <property type="term" value="C:HOPS complex"/>
    <property type="evidence" value="ECO:0007669"/>
    <property type="project" value="TreeGrafter"/>
</dbReference>
<evidence type="ECO:0000256" key="1">
    <source>
        <dbReference type="ARBA" id="ARBA00004492"/>
    </source>
</evidence>